<evidence type="ECO:0000313" key="2">
    <source>
        <dbReference type="EMBL" id="KAG5615133.1"/>
    </source>
</evidence>
<name>A0A9J5ZS92_SOLCO</name>
<comment type="caution">
    <text evidence="2">The sequence shown here is derived from an EMBL/GenBank/DDBJ whole genome shotgun (WGS) entry which is preliminary data.</text>
</comment>
<feature type="compositionally biased region" description="Polar residues" evidence="1">
    <location>
        <begin position="42"/>
        <end position="57"/>
    </location>
</feature>
<accession>A0A9J5ZS92</accession>
<dbReference type="EMBL" id="JACXVP010000003">
    <property type="protein sequence ID" value="KAG5615133.1"/>
    <property type="molecule type" value="Genomic_DNA"/>
</dbReference>
<evidence type="ECO:0000313" key="3">
    <source>
        <dbReference type="Proteomes" id="UP000824120"/>
    </source>
</evidence>
<protein>
    <submittedName>
        <fullName evidence="2">Uncharacterized protein</fullName>
    </submittedName>
</protein>
<feature type="region of interest" description="Disordered" evidence="1">
    <location>
        <begin position="1"/>
        <end position="64"/>
    </location>
</feature>
<evidence type="ECO:0000256" key="1">
    <source>
        <dbReference type="SAM" id="MobiDB-lite"/>
    </source>
</evidence>
<dbReference type="AlphaFoldDB" id="A0A9J5ZS92"/>
<proteinExistence type="predicted"/>
<dbReference type="Proteomes" id="UP000824120">
    <property type="component" value="Chromosome 3"/>
</dbReference>
<gene>
    <name evidence="2" type="ORF">H5410_014957</name>
</gene>
<reference evidence="2 3" key="1">
    <citation type="submission" date="2020-09" db="EMBL/GenBank/DDBJ databases">
        <title>De no assembly of potato wild relative species, Solanum commersonii.</title>
        <authorList>
            <person name="Cho K."/>
        </authorList>
    </citation>
    <scope>NUCLEOTIDE SEQUENCE [LARGE SCALE GENOMIC DNA]</scope>
    <source>
        <strain evidence="2">LZ3.2</strain>
        <tissue evidence="2">Leaf</tissue>
    </source>
</reference>
<keyword evidence="3" id="KW-1185">Reference proteome</keyword>
<sequence>MEKELQNIKSQQHDKKHAELSPSDDSKIPELQGDDGKHRKTQPNSLLNAATGASTSATKEETKTRYVNTNMTKLFDKPFTPKVQKDIFIPPQVNTYKESLGQHKQAYNHITRAYIENIHKIQTFLNQNPRSTNTKNPHEDYITQHLQGYNKLIAQPGTNSNLVGTCYHYGLLNTVYTATGDEIATIPELHKAFMHYKRITKGTLFYIKFYSAPAEILYDEIKPIIQVIKIGLTREMIIPEKIEKQDEIQKIEIPAFYARKRVIGLATILNELATNYLNQNTIWSYYAREQTMIYSNCRETRRRYGRNKTIGSTNTKNPHEDYIIQNLQGYNKLIAQPGTNANLVGTCYHYGLLNTVYTATGDEIATISELHKAFMHYKQITKGTLFYIKFYSAPAEILYDEIKPIIQVIKIGLTRKMIIPEKIEKQNEIQKIEIPEFYARKRVIGLATILNELATNYLNLNTIWSYYAREQTMIYSNCRETRPADMEEIKQWVLSLLKPEQKSTTRAIRQNFISKELMANYCKIIGHKYPDHKCSKCYGEDNIIPAVNLE</sequence>
<feature type="compositionally biased region" description="Basic and acidic residues" evidence="1">
    <location>
        <begin position="1"/>
        <end position="28"/>
    </location>
</feature>
<organism evidence="2 3">
    <name type="scientific">Solanum commersonii</name>
    <name type="common">Commerson's wild potato</name>
    <name type="synonym">Commerson's nightshade</name>
    <dbReference type="NCBI Taxonomy" id="4109"/>
    <lineage>
        <taxon>Eukaryota</taxon>
        <taxon>Viridiplantae</taxon>
        <taxon>Streptophyta</taxon>
        <taxon>Embryophyta</taxon>
        <taxon>Tracheophyta</taxon>
        <taxon>Spermatophyta</taxon>
        <taxon>Magnoliopsida</taxon>
        <taxon>eudicotyledons</taxon>
        <taxon>Gunneridae</taxon>
        <taxon>Pentapetalae</taxon>
        <taxon>asterids</taxon>
        <taxon>lamiids</taxon>
        <taxon>Solanales</taxon>
        <taxon>Solanaceae</taxon>
        <taxon>Solanoideae</taxon>
        <taxon>Solaneae</taxon>
        <taxon>Solanum</taxon>
    </lineage>
</organism>